<evidence type="ECO:0000256" key="3">
    <source>
        <dbReference type="ARBA" id="ARBA00023002"/>
    </source>
</evidence>
<proteinExistence type="inferred from homology"/>
<name>A0ABX9KEJ3_9FUSO</name>
<dbReference type="PANTHER" id="PTHR42795:SF1">
    <property type="entry name" value="ALANINE DEHYDROGENASE"/>
    <property type="match status" value="1"/>
</dbReference>
<dbReference type="InterPro" id="IPR007886">
    <property type="entry name" value="AlaDH/PNT_N"/>
</dbReference>
<dbReference type="SMART" id="SM01003">
    <property type="entry name" value="AlaDh_PNT_N"/>
    <property type="match status" value="1"/>
</dbReference>
<evidence type="ECO:0000313" key="8">
    <source>
        <dbReference type="Proteomes" id="UP000263486"/>
    </source>
</evidence>
<feature type="domain" description="Alanine dehydrogenase/pyridine nucleotide transhydrogenase N-terminal" evidence="6">
    <location>
        <begin position="4"/>
        <end position="137"/>
    </location>
</feature>
<accession>A0ABX9KEJ3</accession>
<evidence type="ECO:0000256" key="1">
    <source>
        <dbReference type="ARBA" id="ARBA00005689"/>
    </source>
</evidence>
<protein>
    <recommendedName>
        <fullName evidence="2 4">Alanine dehydrogenase</fullName>
        <ecNumber evidence="2 4">1.4.1.1</ecNumber>
    </recommendedName>
</protein>
<dbReference type="InterPro" id="IPR007698">
    <property type="entry name" value="AlaDH/PNT_NAD(H)-bd"/>
</dbReference>
<dbReference type="RefSeq" id="WP_114643213.1">
    <property type="nucleotide sequence ID" value="NZ_JAACIO010000017.1"/>
</dbReference>
<comment type="caution">
    <text evidence="7">The sequence shown here is derived from an EMBL/GenBank/DDBJ whole genome shotgun (WGS) entry which is preliminary data.</text>
</comment>
<feature type="domain" description="Alanine dehydrogenase/pyridine nucleotide transhydrogenase NAD(H)-binding" evidence="5">
    <location>
        <begin position="149"/>
        <end position="298"/>
    </location>
</feature>
<dbReference type="Pfam" id="PF01262">
    <property type="entry name" value="AlaDh_PNT_C"/>
    <property type="match status" value="1"/>
</dbReference>
<sequence length="376" mass="40119">MRIGIPGEIKPQEHRIALVPEGAAEFVNRGHNVYMTSGAANGIGLTDEDYKAVGVEILSTLEEVYEVSDMIVGVKEPQPRELALIKPGQIHYRYLHLAPDYDQTVGLMEAGATGIAFETVEMQNRSLPLLAPMSEVAGREGVIFGANILAKHMGGKGILLGGVTGTARAKVVIVGAGISGQAALKMAVGLEADVTILDVDIAKLKYLDDIYGNKIKTLYSNSGNLAAQIKTADLVISTVLIPGAKCPHLITMDMIHSMEAGSVIVDISIDQGGSTPISRPTYHEDPTFLTDNGVVMYCCANMPGAMPRTSSYALANVTLKYGLAIADLGVEGAINKFPELRPGINVYEGKLVYKHVSTAFPNLQFDELDTVMYAGK</sequence>
<dbReference type="InterPro" id="IPR036291">
    <property type="entry name" value="NAD(P)-bd_dom_sf"/>
</dbReference>
<evidence type="ECO:0000256" key="4">
    <source>
        <dbReference type="PIRNR" id="PIRNR000183"/>
    </source>
</evidence>
<comment type="similarity">
    <text evidence="1 4">Belongs to the AlaDH/PNT family.</text>
</comment>
<reference evidence="7 8" key="1">
    <citation type="submission" date="2018-08" db="EMBL/GenBank/DDBJ databases">
        <title>Draft genome sequence of Psychrilyobacter sp. strain SD5 isolated from Black Sea water.</title>
        <authorList>
            <person name="Yadav S."/>
            <person name="Villanueva L."/>
            <person name="Damste J.S.S."/>
        </authorList>
    </citation>
    <scope>NUCLEOTIDE SEQUENCE [LARGE SCALE GENOMIC DNA]</scope>
    <source>
        <strain evidence="7 8">SD5</strain>
    </source>
</reference>
<evidence type="ECO:0000256" key="2">
    <source>
        <dbReference type="ARBA" id="ARBA00012897"/>
    </source>
</evidence>
<keyword evidence="8" id="KW-1185">Reference proteome</keyword>
<evidence type="ECO:0000259" key="6">
    <source>
        <dbReference type="SMART" id="SM01003"/>
    </source>
</evidence>
<dbReference type="EC" id="1.4.1.1" evidence="2 4"/>
<dbReference type="SUPFAM" id="SSF52283">
    <property type="entry name" value="Formate/glycerate dehydrogenase catalytic domain-like"/>
    <property type="match status" value="1"/>
</dbReference>
<keyword evidence="4" id="KW-0520">NAD</keyword>
<dbReference type="Pfam" id="PF05222">
    <property type="entry name" value="AlaDh_PNT_N"/>
    <property type="match status" value="1"/>
</dbReference>
<dbReference type="Gene3D" id="3.40.50.720">
    <property type="entry name" value="NAD(P)-binding Rossmann-like Domain"/>
    <property type="match status" value="2"/>
</dbReference>
<dbReference type="Proteomes" id="UP000263486">
    <property type="component" value="Unassembled WGS sequence"/>
</dbReference>
<dbReference type="EMBL" id="QUAJ01000025">
    <property type="protein sequence ID" value="REI40076.1"/>
    <property type="molecule type" value="Genomic_DNA"/>
</dbReference>
<dbReference type="SUPFAM" id="SSF51735">
    <property type="entry name" value="NAD(P)-binding Rossmann-fold domains"/>
    <property type="match status" value="1"/>
</dbReference>
<dbReference type="CDD" id="cd05305">
    <property type="entry name" value="L-AlaDH"/>
    <property type="match status" value="1"/>
</dbReference>
<dbReference type="InterPro" id="IPR008141">
    <property type="entry name" value="Ala_DH"/>
</dbReference>
<evidence type="ECO:0000259" key="5">
    <source>
        <dbReference type="SMART" id="SM01002"/>
    </source>
</evidence>
<evidence type="ECO:0000313" key="7">
    <source>
        <dbReference type="EMBL" id="REI40076.1"/>
    </source>
</evidence>
<dbReference type="PANTHER" id="PTHR42795">
    <property type="entry name" value="ALANINE DEHYDROGENASE"/>
    <property type="match status" value="1"/>
</dbReference>
<keyword evidence="3 4" id="KW-0560">Oxidoreductase</keyword>
<dbReference type="SMART" id="SM01002">
    <property type="entry name" value="AlaDh_PNT_C"/>
    <property type="match status" value="1"/>
</dbReference>
<dbReference type="PIRSF" id="PIRSF000183">
    <property type="entry name" value="Alanine_dh"/>
    <property type="match status" value="1"/>
</dbReference>
<dbReference type="NCBIfam" id="TIGR00518">
    <property type="entry name" value="alaDH"/>
    <property type="match status" value="1"/>
</dbReference>
<dbReference type="GO" id="GO:0000286">
    <property type="term" value="F:alanine dehydrogenase activity"/>
    <property type="evidence" value="ECO:0007669"/>
    <property type="project" value="UniProtKB-EC"/>
</dbReference>
<comment type="catalytic activity">
    <reaction evidence="4">
        <text>L-alanine + NAD(+) + H2O = pyruvate + NH4(+) + NADH + H(+)</text>
        <dbReference type="Rhea" id="RHEA:18405"/>
        <dbReference type="ChEBI" id="CHEBI:15361"/>
        <dbReference type="ChEBI" id="CHEBI:15377"/>
        <dbReference type="ChEBI" id="CHEBI:15378"/>
        <dbReference type="ChEBI" id="CHEBI:28938"/>
        <dbReference type="ChEBI" id="CHEBI:57540"/>
        <dbReference type="ChEBI" id="CHEBI:57945"/>
        <dbReference type="ChEBI" id="CHEBI:57972"/>
        <dbReference type="EC" id="1.4.1.1"/>
    </reaction>
</comment>
<gene>
    <name evidence="7" type="primary">ald</name>
    <name evidence="7" type="ORF">DYH56_12500</name>
</gene>
<organism evidence="7 8">
    <name type="scientific">Psychrilyobacter piezotolerans</name>
    <dbReference type="NCBI Taxonomy" id="2293438"/>
    <lineage>
        <taxon>Bacteria</taxon>
        <taxon>Fusobacteriati</taxon>
        <taxon>Fusobacteriota</taxon>
        <taxon>Fusobacteriia</taxon>
        <taxon>Fusobacteriales</taxon>
        <taxon>Fusobacteriaceae</taxon>
        <taxon>Psychrilyobacter</taxon>
    </lineage>
</organism>